<evidence type="ECO:0000313" key="3">
    <source>
        <dbReference type="Proteomes" id="UP001060771"/>
    </source>
</evidence>
<feature type="transmembrane region" description="Helical" evidence="1">
    <location>
        <begin position="63"/>
        <end position="85"/>
    </location>
</feature>
<reference evidence="3" key="1">
    <citation type="submission" date="2022-09" db="EMBL/GenBank/DDBJ databases">
        <title>Complete genome sequence of Vulcanisaeta souniana.</title>
        <authorList>
            <person name="Kato S."/>
            <person name="Itoh T."/>
            <person name="Ohkuma M."/>
        </authorList>
    </citation>
    <scope>NUCLEOTIDE SEQUENCE [LARGE SCALE GENOMIC DNA]</scope>
    <source>
        <strain evidence="3">JCM 11219</strain>
    </source>
</reference>
<organism evidence="2 3">
    <name type="scientific">Vulcanisaeta souniana JCM 11219</name>
    <dbReference type="NCBI Taxonomy" id="1293586"/>
    <lineage>
        <taxon>Archaea</taxon>
        <taxon>Thermoproteota</taxon>
        <taxon>Thermoprotei</taxon>
        <taxon>Thermoproteales</taxon>
        <taxon>Thermoproteaceae</taxon>
        <taxon>Vulcanisaeta</taxon>
    </lineage>
</organism>
<protein>
    <recommendedName>
        <fullName evidence="4">Flagellin</fullName>
    </recommendedName>
</protein>
<keyword evidence="1" id="KW-1133">Transmembrane helix</keyword>
<keyword evidence="1" id="KW-0812">Transmembrane</keyword>
<proteinExistence type="predicted"/>
<dbReference type="EMBL" id="AP026830">
    <property type="protein sequence ID" value="BDR91730.1"/>
    <property type="molecule type" value="Genomic_DNA"/>
</dbReference>
<feature type="transmembrane region" description="Helical" evidence="1">
    <location>
        <begin position="21"/>
        <end position="43"/>
    </location>
</feature>
<keyword evidence="1" id="KW-0472">Membrane</keyword>
<gene>
    <name evidence="2" type="ORF">Vsou_08230</name>
</gene>
<evidence type="ECO:0000256" key="1">
    <source>
        <dbReference type="SAM" id="Phobius"/>
    </source>
</evidence>
<sequence length="161" mass="16992">MLSQNHAAGDFPMISIGISEVVGATILLVIAVALSLLIFGYFYGYLESLGYSLANALSGSCEFSIMSTAFNTTGSSITSISIALYNYGSKPCGVSGVYVLNESTAYQIAVSSNCIVNPLVRLDPGQVVILKYSNLNIPYNTNYEVKVVSCDGFAAEKGLGQ</sequence>
<accession>A0ABN6SPQ5</accession>
<name>A0ABN6SPQ5_9CREN</name>
<evidence type="ECO:0000313" key="2">
    <source>
        <dbReference type="EMBL" id="BDR91730.1"/>
    </source>
</evidence>
<keyword evidence="3" id="KW-1185">Reference proteome</keyword>
<dbReference type="Proteomes" id="UP001060771">
    <property type="component" value="Chromosome"/>
</dbReference>
<evidence type="ECO:0008006" key="4">
    <source>
        <dbReference type="Google" id="ProtNLM"/>
    </source>
</evidence>